<evidence type="ECO:0000313" key="3">
    <source>
        <dbReference type="Proteomes" id="UP000708208"/>
    </source>
</evidence>
<dbReference type="GO" id="GO:0008045">
    <property type="term" value="P:motor neuron axon guidance"/>
    <property type="evidence" value="ECO:0007669"/>
    <property type="project" value="TreeGrafter"/>
</dbReference>
<dbReference type="InterPro" id="IPR033772">
    <property type="entry name" value="UPA"/>
</dbReference>
<dbReference type="PANTHER" id="PTHR12582:SF47">
    <property type="entry name" value="NETRIN RECEPTOR UNC-5"/>
    <property type="match status" value="1"/>
</dbReference>
<accession>A0A8J2PLK9</accession>
<dbReference type="PANTHER" id="PTHR12582">
    <property type="entry name" value="NETRIN RECEPTOR UNC5"/>
    <property type="match status" value="1"/>
</dbReference>
<sequence length="67" mass="7565">LEYSIRIYILDDTIAALERVMSQEKRLGGKVLDKPRTLLFQDGGENLCISLEDVGSGWRCKSQGSYQ</sequence>
<proteinExistence type="predicted"/>
<dbReference type="AlphaFoldDB" id="A0A8J2PLK9"/>
<feature type="non-terminal residue" evidence="2">
    <location>
        <position position="1"/>
    </location>
</feature>
<name>A0A8J2PLK9_9HEXA</name>
<reference evidence="2" key="1">
    <citation type="submission" date="2021-06" db="EMBL/GenBank/DDBJ databases">
        <authorList>
            <person name="Hodson N. C."/>
            <person name="Mongue J. A."/>
            <person name="Jaron S. K."/>
        </authorList>
    </citation>
    <scope>NUCLEOTIDE SEQUENCE</scope>
</reference>
<dbReference type="EMBL" id="CAJVCH010444969">
    <property type="protein sequence ID" value="CAG7819280.1"/>
    <property type="molecule type" value="Genomic_DNA"/>
</dbReference>
<feature type="non-terminal residue" evidence="2">
    <location>
        <position position="67"/>
    </location>
</feature>
<evidence type="ECO:0000259" key="1">
    <source>
        <dbReference type="Pfam" id="PF17217"/>
    </source>
</evidence>
<dbReference type="GO" id="GO:0016020">
    <property type="term" value="C:membrane"/>
    <property type="evidence" value="ECO:0007669"/>
    <property type="project" value="InterPro"/>
</dbReference>
<comment type="caution">
    <text evidence="2">The sequence shown here is derived from an EMBL/GenBank/DDBJ whole genome shotgun (WGS) entry which is preliminary data.</text>
</comment>
<dbReference type="OrthoDB" id="5973910at2759"/>
<dbReference type="Proteomes" id="UP000708208">
    <property type="component" value="Unassembled WGS sequence"/>
</dbReference>
<evidence type="ECO:0000313" key="2">
    <source>
        <dbReference type="EMBL" id="CAG7819280.1"/>
    </source>
</evidence>
<feature type="domain" description="UPA" evidence="1">
    <location>
        <begin position="1"/>
        <end position="67"/>
    </location>
</feature>
<gene>
    <name evidence="2" type="ORF">AFUS01_LOCUS29740</name>
</gene>
<dbReference type="Pfam" id="PF17217">
    <property type="entry name" value="UPA"/>
    <property type="match status" value="1"/>
</dbReference>
<keyword evidence="3" id="KW-1185">Reference proteome</keyword>
<dbReference type="GO" id="GO:0005042">
    <property type="term" value="F:netrin receptor activity"/>
    <property type="evidence" value="ECO:0007669"/>
    <property type="project" value="InterPro"/>
</dbReference>
<organism evidence="2 3">
    <name type="scientific">Allacma fusca</name>
    <dbReference type="NCBI Taxonomy" id="39272"/>
    <lineage>
        <taxon>Eukaryota</taxon>
        <taxon>Metazoa</taxon>
        <taxon>Ecdysozoa</taxon>
        <taxon>Arthropoda</taxon>
        <taxon>Hexapoda</taxon>
        <taxon>Collembola</taxon>
        <taxon>Symphypleona</taxon>
        <taxon>Sminthuridae</taxon>
        <taxon>Allacma</taxon>
    </lineage>
</organism>
<dbReference type="InterPro" id="IPR037936">
    <property type="entry name" value="UNC5A-D"/>
</dbReference>
<protein>
    <recommendedName>
        <fullName evidence="1">UPA domain-containing protein</fullName>
    </recommendedName>
</protein>